<accession>A0ABU8W9S3</accession>
<dbReference type="EMBL" id="JBBKZV010000041">
    <property type="protein sequence ID" value="MEJ8826797.1"/>
    <property type="molecule type" value="Genomic_DNA"/>
</dbReference>
<organism evidence="1 2">
    <name type="scientific">Variovorax humicola</name>
    <dbReference type="NCBI Taxonomy" id="1769758"/>
    <lineage>
        <taxon>Bacteria</taxon>
        <taxon>Pseudomonadati</taxon>
        <taxon>Pseudomonadota</taxon>
        <taxon>Betaproteobacteria</taxon>
        <taxon>Burkholderiales</taxon>
        <taxon>Comamonadaceae</taxon>
        <taxon>Variovorax</taxon>
    </lineage>
</organism>
<dbReference type="Proteomes" id="UP001363010">
    <property type="component" value="Unassembled WGS sequence"/>
</dbReference>
<evidence type="ECO:0000313" key="2">
    <source>
        <dbReference type="Proteomes" id="UP001363010"/>
    </source>
</evidence>
<dbReference type="RefSeq" id="WP_340367831.1">
    <property type="nucleotide sequence ID" value="NZ_JBBKZV010000041.1"/>
</dbReference>
<sequence length="722" mass="79610">MATDPTLAQIKEQIELMAVHAQAAMDQEQAIAFAIATREIQMNYEDAQSILNDKNSSAADLKYAKDVTDAINKNLPNMVKGVLSAASAFKSGDYINGSAAIMDICASGVQILGSLSAGAGPYGAAFGAIFTIVGQLLTYFGPKQPSLKDQILDAIKALKADDELRDALADSDAVYEFTTTIYRIRSILPRHLESPLTTQKDLWDFRTDLKVDITSINLAFNKVSALYKKWHTAEWLKDEKNHDAEIWPEILGVFCRTYSDSLLANMALASMANELLLLKRLEEASSSNPLYPKSSHDFDEINNLLIKLRAMVRAIPEVWSDGNKLMRQFMKEIEPVAQSRGLYVHLGTDRYIYAATGRKNVQSGDWKNLPIGYGARGHRFSITVPKGDAGSLKPSYHIFFCEHWTASDNGDIEHGRINPAKVEISGQASICPDKFHDVWALPSPKDPKGTFIYAARNEGNGSGSVKLFELDADNKLTIGNWQPPTKSGVVNVRAITHPPTPLTDDPDKGAMPPLLLGGVDHYNSILYGALAASGDIYVDQSNERCYVPSPWGSYSGIDADPYYVWVFRPQGFACATHASVIACIRGNIKSPRWMEYSANDLVGDQSRHDGNKWLYNNWETTTYPPLKGLISLSACRDGTLLVSVFNRTVKRVQAGDHWLFIPTDSLATHTAVYSVKPGSLNVGPWTKCTGQALQVQKMPIPSWSLFESLKADFQTTAITRRA</sequence>
<gene>
    <name evidence="1" type="ORF">WKW80_33145</name>
</gene>
<reference evidence="1 2" key="1">
    <citation type="submission" date="2024-03" db="EMBL/GenBank/DDBJ databases">
        <title>Novel species of the genus Variovorax.</title>
        <authorList>
            <person name="Liu Q."/>
            <person name="Xin Y.-H."/>
        </authorList>
    </citation>
    <scope>NUCLEOTIDE SEQUENCE [LARGE SCALE GENOMIC DNA]</scope>
    <source>
        <strain evidence="1 2">KACC 18501</strain>
    </source>
</reference>
<keyword evidence="2" id="KW-1185">Reference proteome</keyword>
<evidence type="ECO:0008006" key="3">
    <source>
        <dbReference type="Google" id="ProtNLM"/>
    </source>
</evidence>
<evidence type="ECO:0000313" key="1">
    <source>
        <dbReference type="EMBL" id="MEJ8826797.1"/>
    </source>
</evidence>
<proteinExistence type="predicted"/>
<protein>
    <recommendedName>
        <fullName evidence="3">Delta endotoxin-like protein</fullName>
    </recommendedName>
</protein>
<comment type="caution">
    <text evidence="1">The sequence shown here is derived from an EMBL/GenBank/DDBJ whole genome shotgun (WGS) entry which is preliminary data.</text>
</comment>
<name>A0ABU8W9S3_9BURK</name>